<proteinExistence type="predicted"/>
<evidence type="ECO:0000256" key="3">
    <source>
        <dbReference type="SAM" id="MobiDB-lite"/>
    </source>
</evidence>
<feature type="coiled-coil region" evidence="2">
    <location>
        <begin position="203"/>
        <end position="262"/>
    </location>
</feature>
<dbReference type="InterPro" id="IPR051147">
    <property type="entry name" value="CFAP_domain-containing"/>
</dbReference>
<evidence type="ECO:0000313" key="6">
    <source>
        <dbReference type="Proteomes" id="UP000507470"/>
    </source>
</evidence>
<dbReference type="PANTHER" id="PTHR21683">
    <property type="entry name" value="COILED-COIL DOMAIN-CONTAINING PROTEIN 42 LIKE-2-LIKE-RELATED"/>
    <property type="match status" value="1"/>
</dbReference>
<protein>
    <recommendedName>
        <fullName evidence="4">DUF4200 domain-containing protein</fullName>
    </recommendedName>
</protein>
<gene>
    <name evidence="5" type="ORF">MCOR_51875</name>
</gene>
<dbReference type="PANTHER" id="PTHR21683:SF18">
    <property type="entry name" value="COILED-COIL DOMAIN-CONTAINING PROTEIN 42 HOMOLOG"/>
    <property type="match status" value="1"/>
</dbReference>
<dbReference type="EMBL" id="CACVKT020009040">
    <property type="protein sequence ID" value="CAC5419550.1"/>
    <property type="molecule type" value="Genomic_DNA"/>
</dbReference>
<organism evidence="5 6">
    <name type="scientific">Mytilus coruscus</name>
    <name type="common">Sea mussel</name>
    <dbReference type="NCBI Taxonomy" id="42192"/>
    <lineage>
        <taxon>Eukaryota</taxon>
        <taxon>Metazoa</taxon>
        <taxon>Spiralia</taxon>
        <taxon>Lophotrochozoa</taxon>
        <taxon>Mollusca</taxon>
        <taxon>Bivalvia</taxon>
        <taxon>Autobranchia</taxon>
        <taxon>Pteriomorphia</taxon>
        <taxon>Mytilida</taxon>
        <taxon>Mytiloidea</taxon>
        <taxon>Mytilidae</taxon>
        <taxon>Mytilinae</taxon>
        <taxon>Mytilus</taxon>
    </lineage>
</organism>
<reference evidence="5 6" key="1">
    <citation type="submission" date="2020-06" db="EMBL/GenBank/DDBJ databases">
        <authorList>
            <person name="Li R."/>
            <person name="Bekaert M."/>
        </authorList>
    </citation>
    <scope>NUCLEOTIDE SEQUENCE [LARGE SCALE GENOMIC DNA]</scope>
    <source>
        <strain evidence="6">wild</strain>
    </source>
</reference>
<evidence type="ECO:0000259" key="4">
    <source>
        <dbReference type="Pfam" id="PF13863"/>
    </source>
</evidence>
<dbReference type="AlphaFoldDB" id="A0A6J8EGG4"/>
<dbReference type="OrthoDB" id="2134857at2759"/>
<feature type="coiled-coil region" evidence="2">
    <location>
        <begin position="133"/>
        <end position="160"/>
    </location>
</feature>
<name>A0A6J8EGG4_MYTCO</name>
<dbReference type="Pfam" id="PF13863">
    <property type="entry name" value="DUF4200"/>
    <property type="match status" value="1"/>
</dbReference>
<sequence length="346" mass="41030">MAATRDDYKLDLDNRKQNVFVTQLHEREFEDEVTAFPVVSESGDRLLETGVRTLQKTLLLKKEVEVAKVDADLEEARRLFRQRMEECAQRRIRIQKRRQEIKHQIADCDKYIKEYDAKRKRAIQKYQTEVISKEQKTQELEQFKIELEEYKQRQRYLSEKVERFKKYSDYMISVTEAMPDDYIAAEDKVKGLMMRHKTLSESNKDLIDNLVNMGDELDTLRQEFEKEKSEHDKVKMSNNRILSQLQQQHDKTQNQNKHDEQEIMLNKGDLREKHADLGLIVMAINNMAEGCRKYYDPPVEQMKFQDKLMRIKEHLKDRIDVSKMAGGGSTLQGSADVHKSRHKKKT</sequence>
<feature type="region of interest" description="Disordered" evidence="3">
    <location>
        <begin position="322"/>
        <end position="346"/>
    </location>
</feature>
<evidence type="ECO:0000256" key="1">
    <source>
        <dbReference type="ARBA" id="ARBA00023054"/>
    </source>
</evidence>
<evidence type="ECO:0000256" key="2">
    <source>
        <dbReference type="SAM" id="Coils"/>
    </source>
</evidence>
<feature type="domain" description="DUF4200" evidence="4">
    <location>
        <begin position="59"/>
        <end position="176"/>
    </location>
</feature>
<dbReference type="InterPro" id="IPR025252">
    <property type="entry name" value="DUF4200"/>
</dbReference>
<dbReference type="GO" id="GO:0005856">
    <property type="term" value="C:cytoskeleton"/>
    <property type="evidence" value="ECO:0007669"/>
    <property type="project" value="UniProtKB-ARBA"/>
</dbReference>
<dbReference type="Proteomes" id="UP000507470">
    <property type="component" value="Unassembled WGS sequence"/>
</dbReference>
<keyword evidence="6" id="KW-1185">Reference proteome</keyword>
<keyword evidence="1 2" id="KW-0175">Coiled coil</keyword>
<accession>A0A6J8EGG4</accession>
<evidence type="ECO:0000313" key="5">
    <source>
        <dbReference type="EMBL" id="CAC5419550.1"/>
    </source>
</evidence>